<dbReference type="GO" id="GO:0016874">
    <property type="term" value="F:ligase activity"/>
    <property type="evidence" value="ECO:0007669"/>
    <property type="project" value="UniProtKB-KW"/>
</dbReference>
<feature type="transmembrane region" description="Helical" evidence="5">
    <location>
        <begin position="243"/>
        <end position="264"/>
    </location>
</feature>
<keyword evidence="4 5" id="KW-0472">Membrane</keyword>
<feature type="transmembrane region" description="Helical" evidence="5">
    <location>
        <begin position="92"/>
        <end position="110"/>
    </location>
</feature>
<comment type="subcellular location">
    <subcellularLocation>
        <location evidence="1">Membrane</location>
        <topology evidence="1">Multi-pass membrane protein</topology>
    </subcellularLocation>
</comment>
<feature type="transmembrane region" description="Helical" evidence="5">
    <location>
        <begin position="177"/>
        <end position="195"/>
    </location>
</feature>
<dbReference type="PANTHER" id="PTHR37422">
    <property type="entry name" value="TEICHURONIC ACID BIOSYNTHESIS PROTEIN TUAE"/>
    <property type="match status" value="1"/>
</dbReference>
<evidence type="ECO:0000256" key="3">
    <source>
        <dbReference type="ARBA" id="ARBA00022989"/>
    </source>
</evidence>
<feature type="transmembrane region" description="Helical" evidence="5">
    <location>
        <begin position="363"/>
        <end position="386"/>
    </location>
</feature>
<evidence type="ECO:0000256" key="2">
    <source>
        <dbReference type="ARBA" id="ARBA00022692"/>
    </source>
</evidence>
<feature type="transmembrane region" description="Helical" evidence="5">
    <location>
        <begin position="68"/>
        <end position="86"/>
    </location>
</feature>
<evidence type="ECO:0000313" key="8">
    <source>
        <dbReference type="Proteomes" id="UP001519308"/>
    </source>
</evidence>
<feature type="transmembrane region" description="Helical" evidence="5">
    <location>
        <begin position="12"/>
        <end position="27"/>
    </location>
</feature>
<comment type="caution">
    <text evidence="7">The sequence shown here is derived from an EMBL/GenBank/DDBJ whole genome shotgun (WGS) entry which is preliminary data.</text>
</comment>
<feature type="transmembrane region" description="Helical" evidence="5">
    <location>
        <begin position="39"/>
        <end position="56"/>
    </location>
</feature>
<keyword evidence="8" id="KW-1185">Reference proteome</keyword>
<feature type="transmembrane region" description="Helical" evidence="5">
    <location>
        <begin position="398"/>
        <end position="422"/>
    </location>
</feature>
<gene>
    <name evidence="7" type="ORF">J2Z44_000921</name>
</gene>
<evidence type="ECO:0000256" key="4">
    <source>
        <dbReference type="ARBA" id="ARBA00023136"/>
    </source>
</evidence>
<keyword evidence="2 5" id="KW-0812">Transmembrane</keyword>
<organism evidence="7 8">
    <name type="scientific">Clostridium punense</name>
    <dbReference type="NCBI Taxonomy" id="1054297"/>
    <lineage>
        <taxon>Bacteria</taxon>
        <taxon>Bacillati</taxon>
        <taxon>Bacillota</taxon>
        <taxon>Clostridia</taxon>
        <taxon>Eubacteriales</taxon>
        <taxon>Clostridiaceae</taxon>
        <taxon>Clostridium</taxon>
    </lineage>
</organism>
<accession>A0ABS4K021</accession>
<dbReference type="EMBL" id="JAGGLL010000005">
    <property type="protein sequence ID" value="MBP2021134.1"/>
    <property type="molecule type" value="Genomic_DNA"/>
</dbReference>
<name>A0ABS4K021_9CLOT</name>
<feature type="transmembrane region" description="Helical" evidence="5">
    <location>
        <begin position="122"/>
        <end position="140"/>
    </location>
</feature>
<dbReference type="InterPro" id="IPR051533">
    <property type="entry name" value="WaaL-like"/>
</dbReference>
<protein>
    <submittedName>
        <fullName evidence="7">O-antigen ligase</fullName>
    </submittedName>
</protein>
<evidence type="ECO:0000259" key="6">
    <source>
        <dbReference type="Pfam" id="PF04932"/>
    </source>
</evidence>
<reference evidence="7 8" key="1">
    <citation type="submission" date="2021-03" db="EMBL/GenBank/DDBJ databases">
        <title>Genomic Encyclopedia of Type Strains, Phase IV (KMG-IV): sequencing the most valuable type-strain genomes for metagenomic binning, comparative biology and taxonomic classification.</title>
        <authorList>
            <person name="Goeker M."/>
        </authorList>
    </citation>
    <scope>NUCLEOTIDE SEQUENCE [LARGE SCALE GENOMIC DNA]</scope>
    <source>
        <strain evidence="7 8">DSM 28650</strain>
    </source>
</reference>
<dbReference type="RefSeq" id="WP_021282403.1">
    <property type="nucleotide sequence ID" value="NZ_JAGGLL010000005.1"/>
</dbReference>
<feature type="domain" description="O-antigen ligase-related" evidence="6">
    <location>
        <begin position="204"/>
        <end position="376"/>
    </location>
</feature>
<dbReference type="Pfam" id="PF04932">
    <property type="entry name" value="Wzy_C"/>
    <property type="match status" value="1"/>
</dbReference>
<dbReference type="PANTHER" id="PTHR37422:SF13">
    <property type="entry name" value="LIPOPOLYSACCHARIDE BIOSYNTHESIS PROTEIN PA4999-RELATED"/>
    <property type="match status" value="1"/>
</dbReference>
<evidence type="ECO:0000313" key="7">
    <source>
        <dbReference type="EMBL" id="MBP2021134.1"/>
    </source>
</evidence>
<feature type="transmembrane region" description="Helical" evidence="5">
    <location>
        <begin position="202"/>
        <end position="231"/>
    </location>
</feature>
<keyword evidence="3 5" id="KW-1133">Transmembrane helix</keyword>
<dbReference type="InterPro" id="IPR007016">
    <property type="entry name" value="O-antigen_ligase-rel_domated"/>
</dbReference>
<dbReference type="Proteomes" id="UP001519308">
    <property type="component" value="Unassembled WGS sequence"/>
</dbReference>
<evidence type="ECO:0000256" key="5">
    <source>
        <dbReference type="SAM" id="Phobius"/>
    </source>
</evidence>
<sequence>MDFKKFSSIYEKSLKLLLIFLIIFIPYREVLSQFISSKVKILPDLMVLATFGLYIMKNKFRIKLNLTDLCYIGFLLVAFVSTVFINKVGIKPYIVESRSIVLYYIVYFMVRNSKLTYKFYQVFARVMIYNTMIIALASFVERITNKDILFPTAWANSIFYIDNFLRTYGVFNNPNTYGAYLLFSIITVFYLHRVLNIKVNRLFYMFSIVGIILTASRSSMIALGVFIVIAALVTDTKTVVKSFAINIAASIAIVFIINNVSVHYSSIITSINSKAKTKVSSNLQSSAIDRFNELSSANIISKSKTDGRIFSVLKGIEIFKENPVLGTGFGTYGDAASLIITPKQYEKYEISKGFYADNEYIKVLVETGSLGTLIYLLFLLSIMYNYRHNKLKITSCVILGFLGMFYNIFEVQILSFLFWIVLTLPEPESERLTIPDRFN</sequence>
<keyword evidence="7" id="KW-0436">Ligase</keyword>
<evidence type="ECO:0000256" key="1">
    <source>
        <dbReference type="ARBA" id="ARBA00004141"/>
    </source>
</evidence>
<proteinExistence type="predicted"/>